<evidence type="ECO:0000313" key="4">
    <source>
        <dbReference type="Proteomes" id="UP001259803"/>
    </source>
</evidence>
<dbReference type="InterPro" id="IPR018247">
    <property type="entry name" value="EF_Hand_1_Ca_BS"/>
</dbReference>
<evidence type="ECO:0000313" key="3">
    <source>
        <dbReference type="EMBL" id="MDT0576218.1"/>
    </source>
</evidence>
<feature type="signal peptide" evidence="1">
    <location>
        <begin position="1"/>
        <end position="20"/>
    </location>
</feature>
<dbReference type="SUPFAM" id="SSF47473">
    <property type="entry name" value="EF-hand"/>
    <property type="match status" value="1"/>
</dbReference>
<keyword evidence="1" id="KW-0732">Signal</keyword>
<dbReference type="PROSITE" id="PS00018">
    <property type="entry name" value="EF_HAND_1"/>
    <property type="match status" value="1"/>
</dbReference>
<feature type="chain" id="PRO_5045292009" description="EF-hand domain-containing protein" evidence="1">
    <location>
        <begin position="21"/>
        <end position="173"/>
    </location>
</feature>
<proteinExistence type="predicted"/>
<dbReference type="PROSITE" id="PS50222">
    <property type="entry name" value="EF_HAND_2"/>
    <property type="match status" value="1"/>
</dbReference>
<dbReference type="Proteomes" id="UP001259803">
    <property type="component" value="Unassembled WGS sequence"/>
</dbReference>
<reference evidence="3 4" key="1">
    <citation type="submission" date="2023-09" db="EMBL/GenBank/DDBJ databases">
        <authorList>
            <person name="Rey-Velasco X."/>
        </authorList>
    </citation>
    <scope>NUCLEOTIDE SEQUENCE [LARGE SCALE GENOMIC DNA]</scope>
    <source>
        <strain evidence="3 4">F390</strain>
    </source>
</reference>
<accession>A0ABU2ZHX4</accession>
<sequence length="173" mass="17807">MCRSSHLVVVAALIALSACGDSQIGADTDDKHTAAPAVASPVPKATTQPGVARALFSFDGLDLDDDGFVSAAEHATGWAKTFKAMDADGDGTLLVAEMDAARSAIGRLSALSSERLIAGADQDNNSRLTLAEYVASSNSNFERRDADGDGKISLVEWQAAEAAAADVAAVPRE</sequence>
<evidence type="ECO:0000256" key="1">
    <source>
        <dbReference type="SAM" id="SignalP"/>
    </source>
</evidence>
<dbReference type="EMBL" id="JAVRHS010000005">
    <property type="protein sequence ID" value="MDT0576218.1"/>
    <property type="molecule type" value="Genomic_DNA"/>
</dbReference>
<dbReference type="PROSITE" id="PS51257">
    <property type="entry name" value="PROKAR_LIPOPROTEIN"/>
    <property type="match status" value="1"/>
</dbReference>
<name>A0ABU2ZHX4_9SPHN</name>
<dbReference type="InterPro" id="IPR011992">
    <property type="entry name" value="EF-hand-dom_pair"/>
</dbReference>
<protein>
    <recommendedName>
        <fullName evidence="2">EF-hand domain-containing protein</fullName>
    </recommendedName>
</protein>
<organism evidence="3 4">
    <name type="scientific">Croceicoccus esteveae</name>
    <dbReference type="NCBI Taxonomy" id="3075597"/>
    <lineage>
        <taxon>Bacteria</taxon>
        <taxon>Pseudomonadati</taxon>
        <taxon>Pseudomonadota</taxon>
        <taxon>Alphaproteobacteria</taxon>
        <taxon>Sphingomonadales</taxon>
        <taxon>Erythrobacteraceae</taxon>
        <taxon>Croceicoccus</taxon>
    </lineage>
</organism>
<dbReference type="Pfam" id="PF13202">
    <property type="entry name" value="EF-hand_5"/>
    <property type="match status" value="2"/>
</dbReference>
<comment type="caution">
    <text evidence="3">The sequence shown here is derived from an EMBL/GenBank/DDBJ whole genome shotgun (WGS) entry which is preliminary data.</text>
</comment>
<evidence type="ECO:0000259" key="2">
    <source>
        <dbReference type="PROSITE" id="PS50222"/>
    </source>
</evidence>
<dbReference type="RefSeq" id="WP_311340785.1">
    <property type="nucleotide sequence ID" value="NZ_JAVRHS010000005.1"/>
</dbReference>
<dbReference type="InterPro" id="IPR002048">
    <property type="entry name" value="EF_hand_dom"/>
</dbReference>
<keyword evidence="4" id="KW-1185">Reference proteome</keyword>
<feature type="domain" description="EF-hand" evidence="2">
    <location>
        <begin position="73"/>
        <end position="108"/>
    </location>
</feature>
<dbReference type="Gene3D" id="1.10.238.10">
    <property type="entry name" value="EF-hand"/>
    <property type="match status" value="2"/>
</dbReference>
<gene>
    <name evidence="3" type="ORF">RM533_08465</name>
</gene>